<evidence type="ECO:0000256" key="2">
    <source>
        <dbReference type="ARBA" id="ARBA00016532"/>
    </source>
</evidence>
<feature type="domain" description="G" evidence="7">
    <location>
        <begin position="154"/>
        <end position="223"/>
    </location>
</feature>
<evidence type="ECO:0000256" key="4">
    <source>
        <dbReference type="ARBA" id="ARBA00023054"/>
    </source>
</evidence>
<dbReference type="PANTHER" id="PTHR11089">
    <property type="entry name" value="GTP-BINDING PROTEIN-RELATED"/>
    <property type="match status" value="1"/>
</dbReference>
<reference evidence="9" key="1">
    <citation type="submission" date="2025-08" db="UniProtKB">
        <authorList>
            <consortium name="Ensembl"/>
        </authorList>
    </citation>
    <scope>IDENTIFICATION</scope>
</reference>
<keyword evidence="5" id="KW-0342">GTP-binding</keyword>
<evidence type="ECO:0000256" key="5">
    <source>
        <dbReference type="ARBA" id="ARBA00023134"/>
    </source>
</evidence>
<dbReference type="Pfam" id="PF01926">
    <property type="entry name" value="MMR_HSR1"/>
    <property type="match status" value="1"/>
</dbReference>
<dbReference type="PANTHER" id="PTHR11089:SF11">
    <property type="entry name" value="GUANINE NUCLEOTIDE-BINDING PROTEIN-LIKE 3"/>
    <property type="match status" value="1"/>
</dbReference>
<comment type="subcellular location">
    <subcellularLocation>
        <location evidence="1">Nucleus</location>
        <location evidence="1">Nucleolus</location>
    </subcellularLocation>
</comment>
<accession>A0A672MYH7</accession>
<dbReference type="InterPro" id="IPR027417">
    <property type="entry name" value="P-loop_NTPase"/>
</dbReference>
<keyword evidence="3" id="KW-0547">Nucleotide-binding</keyword>
<evidence type="ECO:0000313" key="9">
    <source>
        <dbReference type="Ensembl" id="ENSSGRP00000042991.1"/>
    </source>
</evidence>
<dbReference type="PRINTS" id="PR00326">
    <property type="entry name" value="GTP1OBG"/>
</dbReference>
<dbReference type="Ensembl" id="ENSSGRT00000046055.1">
    <property type="protein sequence ID" value="ENSSGRP00000042991.1"/>
    <property type="gene ID" value="ENSSGRG00000023242.1"/>
</dbReference>
<keyword evidence="4" id="KW-0175">Coiled coil</keyword>
<dbReference type="Pfam" id="PF08701">
    <property type="entry name" value="GN3L_Grn1"/>
    <property type="match status" value="1"/>
</dbReference>
<feature type="domain" description="Guanine nucleotide-binding protein-like 3 N-terminal" evidence="8">
    <location>
        <begin position="20"/>
        <end position="70"/>
    </location>
</feature>
<name>A0A672MYH7_SINGR</name>
<dbReference type="Proteomes" id="UP000472262">
    <property type="component" value="Unassembled WGS sequence"/>
</dbReference>
<evidence type="ECO:0000313" key="10">
    <source>
        <dbReference type="Proteomes" id="UP000472262"/>
    </source>
</evidence>
<dbReference type="SUPFAM" id="SSF52540">
    <property type="entry name" value="P-loop containing nucleoside triphosphate hydrolases"/>
    <property type="match status" value="1"/>
</dbReference>
<gene>
    <name evidence="9" type="primary">gnl3</name>
</gene>
<evidence type="ECO:0000256" key="3">
    <source>
        <dbReference type="ARBA" id="ARBA00022741"/>
    </source>
</evidence>
<evidence type="ECO:0000256" key="1">
    <source>
        <dbReference type="ARBA" id="ARBA00004604"/>
    </source>
</evidence>
<keyword evidence="6" id="KW-0539">Nucleus</keyword>
<keyword evidence="10" id="KW-1185">Reference proteome</keyword>
<protein>
    <recommendedName>
        <fullName evidence="2">Guanine nucleotide-binding protein-like 3</fullName>
    </recommendedName>
</protein>
<dbReference type="Gene3D" id="3.40.50.300">
    <property type="entry name" value="P-loop containing nucleotide triphosphate hydrolases"/>
    <property type="match status" value="1"/>
</dbReference>
<dbReference type="OMA" id="LACESHE"/>
<dbReference type="Gene3D" id="1.10.1580.10">
    <property type="match status" value="1"/>
</dbReference>
<reference evidence="9" key="2">
    <citation type="submission" date="2025-09" db="UniProtKB">
        <authorList>
            <consortium name="Ensembl"/>
        </authorList>
    </citation>
    <scope>IDENTIFICATION</scope>
</reference>
<dbReference type="AlphaFoldDB" id="A0A672MYH7"/>
<dbReference type="GO" id="GO:0005525">
    <property type="term" value="F:GTP binding"/>
    <property type="evidence" value="ECO:0007669"/>
    <property type="project" value="UniProtKB-KW"/>
</dbReference>
<dbReference type="InterPro" id="IPR050755">
    <property type="entry name" value="TRAFAC_YlqF/YawG_RiboMat"/>
</dbReference>
<sequence length="449" mass="50461">RGACLVCWCSEKLCCLSDYVREHNRKLRKVAKKKGISRKPKKDIGVPNSAPFKEEVLREAEQRKQEQQHQLCQYRDSVFIIKYRGKNNNNKKIGISKIGRYCHLKMFILQQQRKQRGINAVLDHSRAASCFGRDCLLQTLTDLANKKDAETMLKVGVVGFPNVGKSSIINSLKEVRVCHVGVQRGMTRCKQEVHITKRLKMIDSPGIVAASSNPGDVMALRSLQVEEKEESPLEAVRTLLKQCNQQHIMLLYNVPDYRNSLEFLTTFAKKRGFLQKGGVPNTELAAMTFLSDWTGPKLSYHSRAPEHQGLPSYLTDAIVTELRSGLDMDVVRKGNENVKKGVRFPNLASSISFNARGPTAGVLNVSELPKETITITAPTEADEKMDGTVNTEEPEAETQVSTVVTQIQESTKKRKAKPTKKVKYVPVNIDLTSVQHNNDDAYDFNTDFV</sequence>
<organism evidence="9 10">
    <name type="scientific">Sinocyclocheilus grahami</name>
    <name type="common">Dianchi golden-line fish</name>
    <name type="synonym">Barbus grahami</name>
    <dbReference type="NCBI Taxonomy" id="75366"/>
    <lineage>
        <taxon>Eukaryota</taxon>
        <taxon>Metazoa</taxon>
        <taxon>Chordata</taxon>
        <taxon>Craniata</taxon>
        <taxon>Vertebrata</taxon>
        <taxon>Euteleostomi</taxon>
        <taxon>Actinopterygii</taxon>
        <taxon>Neopterygii</taxon>
        <taxon>Teleostei</taxon>
        <taxon>Ostariophysi</taxon>
        <taxon>Cypriniformes</taxon>
        <taxon>Cyprinidae</taxon>
        <taxon>Cyprininae</taxon>
        <taxon>Sinocyclocheilus</taxon>
    </lineage>
</organism>
<evidence type="ECO:0000259" key="7">
    <source>
        <dbReference type="Pfam" id="PF01926"/>
    </source>
</evidence>
<dbReference type="FunFam" id="1.10.1580.10:FF:000002">
    <property type="entry name" value="Guanine nucleotide-binding protein-like 3 (nucleolar)-like"/>
    <property type="match status" value="1"/>
</dbReference>
<dbReference type="InterPro" id="IPR006073">
    <property type="entry name" value="GTP-bd"/>
</dbReference>
<proteinExistence type="predicted"/>
<dbReference type="InterPro" id="IPR023179">
    <property type="entry name" value="GTP-bd_ortho_bundle_sf"/>
</dbReference>
<dbReference type="GO" id="GO:0005730">
    <property type="term" value="C:nucleolus"/>
    <property type="evidence" value="ECO:0007669"/>
    <property type="project" value="UniProtKB-SubCell"/>
</dbReference>
<dbReference type="InParanoid" id="A0A672MYH7"/>
<evidence type="ECO:0000256" key="6">
    <source>
        <dbReference type="ARBA" id="ARBA00023242"/>
    </source>
</evidence>
<dbReference type="FunCoup" id="A0A672MYH7">
    <property type="interactions" value="669"/>
</dbReference>
<evidence type="ECO:0000259" key="8">
    <source>
        <dbReference type="Pfam" id="PF08701"/>
    </source>
</evidence>
<dbReference type="InterPro" id="IPR014813">
    <property type="entry name" value="Gnl3_N_dom"/>
</dbReference>